<dbReference type="GeneID" id="63799380"/>
<evidence type="ECO:0000256" key="2">
    <source>
        <dbReference type="ARBA" id="ARBA00010992"/>
    </source>
</evidence>
<evidence type="ECO:0000256" key="4">
    <source>
        <dbReference type="ARBA" id="ARBA00022989"/>
    </source>
</evidence>
<dbReference type="EMBL" id="MIKG01000030">
    <property type="protein sequence ID" value="RAO74154.1"/>
    <property type="molecule type" value="Genomic_DNA"/>
</dbReference>
<protein>
    <recommendedName>
        <fullName evidence="8">Major facilitator superfamily (MFS) profile domain-containing protein</fullName>
    </recommendedName>
</protein>
<dbReference type="AlphaFoldDB" id="A0A364LEA5"/>
<dbReference type="PROSITE" id="PS50850">
    <property type="entry name" value="MFS"/>
    <property type="match status" value="1"/>
</dbReference>
<dbReference type="PANTHER" id="PTHR48022:SF33">
    <property type="entry name" value="SUGAR PERMEASE, PUTATIVE (AFU_ORTHOLOGUE AFUA_6G12040)-RELATED"/>
    <property type="match status" value="1"/>
</dbReference>
<gene>
    <name evidence="9" type="ORF">BHQ10_010166</name>
</gene>
<feature type="transmembrane region" description="Helical" evidence="7">
    <location>
        <begin position="299"/>
        <end position="317"/>
    </location>
</feature>
<accession>A0A364LEA5</accession>
<feature type="transmembrane region" description="Helical" evidence="7">
    <location>
        <begin position="179"/>
        <end position="202"/>
    </location>
</feature>
<dbReference type="RefSeq" id="XP_040738668.1">
    <property type="nucleotide sequence ID" value="XM_040872766.1"/>
</dbReference>
<keyword evidence="5 7" id="KW-0472">Membrane</keyword>
<reference evidence="9 10" key="1">
    <citation type="journal article" date="2017" name="Biotechnol. Biofuels">
        <title>Differential beta-glucosidase expression as a function of carbon source availability in Talaromyces amestolkiae: a genomic and proteomic approach.</title>
        <authorList>
            <person name="de Eugenio L.I."/>
            <person name="Mendez-Liter J.A."/>
            <person name="Nieto-Dominguez M."/>
            <person name="Alonso L."/>
            <person name="Gil-Munoz J."/>
            <person name="Barriuso J."/>
            <person name="Prieto A."/>
            <person name="Martinez M.J."/>
        </authorList>
    </citation>
    <scope>NUCLEOTIDE SEQUENCE [LARGE SCALE GENOMIC DNA]</scope>
    <source>
        <strain evidence="9 10">CIB</strain>
    </source>
</reference>
<dbReference type="InterPro" id="IPR020846">
    <property type="entry name" value="MFS_dom"/>
</dbReference>
<feature type="transmembrane region" description="Helical" evidence="7">
    <location>
        <begin position="120"/>
        <end position="139"/>
    </location>
</feature>
<evidence type="ECO:0000256" key="3">
    <source>
        <dbReference type="ARBA" id="ARBA00022692"/>
    </source>
</evidence>
<evidence type="ECO:0000256" key="6">
    <source>
        <dbReference type="SAM" id="MobiDB-lite"/>
    </source>
</evidence>
<dbReference type="InterPro" id="IPR050360">
    <property type="entry name" value="MFS_Sugar_Transporters"/>
</dbReference>
<feature type="domain" description="Major facilitator superfamily (MFS) profile" evidence="8">
    <location>
        <begin position="45"/>
        <end position="347"/>
    </location>
</feature>
<comment type="subcellular location">
    <subcellularLocation>
        <location evidence="1">Membrane</location>
        <topology evidence="1">Multi-pass membrane protein</topology>
    </subcellularLocation>
</comment>
<keyword evidence="10" id="KW-1185">Reference proteome</keyword>
<dbReference type="InterPro" id="IPR005829">
    <property type="entry name" value="Sugar_transporter_CS"/>
</dbReference>
<organism evidence="9 10">
    <name type="scientific">Talaromyces amestolkiae</name>
    <dbReference type="NCBI Taxonomy" id="1196081"/>
    <lineage>
        <taxon>Eukaryota</taxon>
        <taxon>Fungi</taxon>
        <taxon>Dikarya</taxon>
        <taxon>Ascomycota</taxon>
        <taxon>Pezizomycotina</taxon>
        <taxon>Eurotiomycetes</taxon>
        <taxon>Eurotiomycetidae</taxon>
        <taxon>Eurotiales</taxon>
        <taxon>Trichocomaceae</taxon>
        <taxon>Talaromyces</taxon>
        <taxon>Talaromyces sect. Talaromyces</taxon>
    </lineage>
</organism>
<feature type="region of interest" description="Disordered" evidence="6">
    <location>
        <begin position="1"/>
        <end position="25"/>
    </location>
</feature>
<dbReference type="Proteomes" id="UP000249363">
    <property type="component" value="Unassembled WGS sequence"/>
</dbReference>
<evidence type="ECO:0000256" key="1">
    <source>
        <dbReference type="ARBA" id="ARBA00004141"/>
    </source>
</evidence>
<comment type="caution">
    <text evidence="9">The sequence shown here is derived from an EMBL/GenBank/DDBJ whole genome shotgun (WGS) entry which is preliminary data.</text>
</comment>
<dbReference type="Gene3D" id="1.20.1250.20">
    <property type="entry name" value="MFS general substrate transporter like domains"/>
    <property type="match status" value="2"/>
</dbReference>
<proteinExistence type="inferred from homology"/>
<evidence type="ECO:0000259" key="8">
    <source>
        <dbReference type="PROSITE" id="PS50850"/>
    </source>
</evidence>
<evidence type="ECO:0000313" key="9">
    <source>
        <dbReference type="EMBL" id="RAO74154.1"/>
    </source>
</evidence>
<dbReference type="OrthoDB" id="6612291at2759"/>
<dbReference type="PANTHER" id="PTHR48022">
    <property type="entry name" value="PLASTIDIC GLUCOSE TRANSPORTER 4"/>
    <property type="match status" value="1"/>
</dbReference>
<dbReference type="InterPro" id="IPR036259">
    <property type="entry name" value="MFS_trans_sf"/>
</dbReference>
<dbReference type="InterPro" id="IPR005828">
    <property type="entry name" value="MFS_sugar_transport-like"/>
</dbReference>
<evidence type="ECO:0000256" key="7">
    <source>
        <dbReference type="SAM" id="Phobius"/>
    </source>
</evidence>
<evidence type="ECO:0000256" key="5">
    <source>
        <dbReference type="ARBA" id="ARBA00023136"/>
    </source>
</evidence>
<feature type="transmembrane region" description="Helical" evidence="7">
    <location>
        <begin position="40"/>
        <end position="58"/>
    </location>
</feature>
<dbReference type="PROSITE" id="PS00217">
    <property type="entry name" value="SUGAR_TRANSPORT_2"/>
    <property type="match status" value="1"/>
</dbReference>
<evidence type="ECO:0000313" key="10">
    <source>
        <dbReference type="Proteomes" id="UP000249363"/>
    </source>
</evidence>
<feature type="transmembrane region" description="Helical" evidence="7">
    <location>
        <begin position="145"/>
        <end position="167"/>
    </location>
</feature>
<name>A0A364LEA5_TALAM</name>
<comment type="similarity">
    <text evidence="2">Belongs to the major facilitator superfamily. Sugar transporter (TC 2.A.1.1) family.</text>
</comment>
<keyword evidence="3 7" id="KW-0812">Transmembrane</keyword>
<keyword evidence="4 7" id="KW-1133">Transmembrane helix</keyword>
<dbReference type="Pfam" id="PF00083">
    <property type="entry name" value="Sugar_tr"/>
    <property type="match status" value="2"/>
</dbReference>
<dbReference type="SUPFAM" id="SSF103473">
    <property type="entry name" value="MFS general substrate transporter"/>
    <property type="match status" value="2"/>
</dbReference>
<dbReference type="GO" id="GO:0005351">
    <property type="term" value="F:carbohydrate:proton symporter activity"/>
    <property type="evidence" value="ECO:0007669"/>
    <property type="project" value="TreeGrafter"/>
</dbReference>
<dbReference type="GO" id="GO:0016020">
    <property type="term" value="C:membrane"/>
    <property type="evidence" value="ECO:0007669"/>
    <property type="project" value="UniProtKB-SubCell"/>
</dbReference>
<sequence>MEEKNLEAASAHVEEAGKDAVEQGRRIQDEERELSVWKTIQLHPMAILACSAAFTAALNFGYDSISNGSTIAMPSFIIYFGADGSLPSIWTSLWVSMTSLLQAIGAVAGGPLCDRIGRKWPGVIAGLISLVGTAVLYTAKGRVVLLVGKMICGLAIGISMAVGMTYASEVAPFRLRNSVQASFVLFMVLMQCLSLGIVRIFVPYLDQQAFRNVFAIQWGPGALMLIAFLLAPENLLISLQTSFIQASGWPIATELSSYRLRAKTLSIGVVSQTLSAWVTQFVVPYIYNVDSGDLGARTAFPFAGLSFLMILVVFFYVPDTMGLSTEEIDQLYEDKVSARQFKSYVGR</sequence>